<dbReference type="GeneID" id="31079567"/>
<dbReference type="EMBL" id="KX130344">
    <property type="protein sequence ID" value="AQN78571.1"/>
    <property type="molecule type" value="Genomic_DNA"/>
</dbReference>
<sequence>MTSITNYIIVDDFIIHSVNCNEFITYLISLDLHKHFAQHLIISEDSRFVEIESLCVIIHNGIYKSIEYRATSGRGYKMPRITYTPSDV</sequence>
<evidence type="ECO:0000313" key="1">
    <source>
        <dbReference type="EMBL" id="AQN78571.1"/>
    </source>
</evidence>
<organism evidence="1 2">
    <name type="scientific">Kallithea virus</name>
    <dbReference type="NCBI Taxonomy" id="1654582"/>
    <lineage>
        <taxon>Viruses</taxon>
        <taxon>Viruses incertae sedis</taxon>
        <taxon>Naldaviricetes</taxon>
        <taxon>Lefavirales</taxon>
        <taxon>Nudiviridae</taxon>
        <taxon>Alphanudivirus</taxon>
        <taxon>Alphanudivirus dromelanogasteris</taxon>
    </lineage>
</organism>
<dbReference type="Proteomes" id="UP000204438">
    <property type="component" value="Segment"/>
</dbReference>
<dbReference type="KEGG" id="vg:31079567"/>
<accession>A0A1S5VFZ6</accession>
<reference evidence="2" key="1">
    <citation type="submission" date="2016-04" db="EMBL/GenBank/DDBJ databases">
        <title>The complete genome of Kallithea virus.</title>
        <authorList>
            <consortium name="DrosEU Consortium"/>
            <person name="Obbard D.J."/>
            <person name="Serga S."/>
            <person name="Kozeretska I."/>
            <person name="Waldron F.M."/>
            <person name="Webster C.L."/>
            <person name="Staubach F."/>
        </authorList>
    </citation>
    <scope>NUCLEOTIDE SEQUENCE [LARGE SCALE GENOMIC DNA]</scope>
</reference>
<dbReference type="RefSeq" id="YP_009345960.1">
    <property type="nucleotide sequence ID" value="NC_033829.1"/>
</dbReference>
<proteinExistence type="predicted"/>
<keyword evidence="2" id="KW-1185">Reference proteome</keyword>
<name>A0A1S5VFZ6_9VIRU</name>
<dbReference type="OrthoDB" id="26972at10239"/>
<protein>
    <submittedName>
        <fullName evidence="1">ACH96149.1 Ac146-like protein</fullName>
    </submittedName>
</protein>
<evidence type="ECO:0000313" key="2">
    <source>
        <dbReference type="Proteomes" id="UP000204438"/>
    </source>
</evidence>